<gene>
    <name evidence="2" type="ORF">ACIQFM_24610</name>
</gene>
<keyword evidence="1" id="KW-1133">Transmembrane helix</keyword>
<name>A0ABW8HFA0_9ACTN</name>
<feature type="transmembrane region" description="Helical" evidence="1">
    <location>
        <begin position="6"/>
        <end position="24"/>
    </location>
</feature>
<organism evidence="2 3">
    <name type="scientific">Streptomyces ardesiacus</name>
    <dbReference type="NCBI Taxonomy" id="285564"/>
    <lineage>
        <taxon>Bacteria</taxon>
        <taxon>Bacillati</taxon>
        <taxon>Actinomycetota</taxon>
        <taxon>Actinomycetes</taxon>
        <taxon>Kitasatosporales</taxon>
        <taxon>Streptomycetaceae</taxon>
        <taxon>Streptomyces</taxon>
    </lineage>
</organism>
<reference evidence="2 3" key="1">
    <citation type="submission" date="2024-10" db="EMBL/GenBank/DDBJ databases">
        <title>The Natural Products Discovery Center: Release of the First 8490 Sequenced Strains for Exploring Actinobacteria Biosynthetic Diversity.</title>
        <authorList>
            <person name="Kalkreuter E."/>
            <person name="Kautsar S.A."/>
            <person name="Yang D."/>
            <person name="Bader C.D."/>
            <person name="Teijaro C.N."/>
            <person name="Fluegel L."/>
            <person name="Davis C.M."/>
            <person name="Simpson J.R."/>
            <person name="Lauterbach L."/>
            <person name="Steele A.D."/>
            <person name="Gui C."/>
            <person name="Meng S."/>
            <person name="Li G."/>
            <person name="Viehrig K."/>
            <person name="Ye F."/>
            <person name="Su P."/>
            <person name="Kiefer A.F."/>
            <person name="Nichols A."/>
            <person name="Cepeda A.J."/>
            <person name="Yan W."/>
            <person name="Fan B."/>
            <person name="Jiang Y."/>
            <person name="Adhikari A."/>
            <person name="Zheng C.-J."/>
            <person name="Schuster L."/>
            <person name="Cowan T.M."/>
            <person name="Smanski M.J."/>
            <person name="Chevrette M.G."/>
            <person name="De Carvalho L.P.S."/>
            <person name="Shen B."/>
        </authorList>
    </citation>
    <scope>NUCLEOTIDE SEQUENCE [LARGE SCALE GENOMIC DNA]</scope>
    <source>
        <strain evidence="2 3">NPDC093086</strain>
    </source>
</reference>
<dbReference type="Proteomes" id="UP001617907">
    <property type="component" value="Unassembled WGS sequence"/>
</dbReference>
<keyword evidence="1" id="KW-0472">Membrane</keyword>
<evidence type="ECO:0000313" key="3">
    <source>
        <dbReference type="Proteomes" id="UP001617907"/>
    </source>
</evidence>
<sequence length="76" mass="7941">MGDWLSLVWGGVVGAGAMVIALDYRNFGLRAYDLMAQRSPGGGIDPRFSSDVMRVICGVLGVGSLAVTGARAFGMF</sequence>
<feature type="transmembrane region" description="Helical" evidence="1">
    <location>
        <begin position="55"/>
        <end position="74"/>
    </location>
</feature>
<protein>
    <submittedName>
        <fullName evidence="2">Uncharacterized protein</fullName>
    </submittedName>
</protein>
<proteinExistence type="predicted"/>
<evidence type="ECO:0000313" key="2">
    <source>
        <dbReference type="EMBL" id="MFJ6039430.1"/>
    </source>
</evidence>
<dbReference type="RefSeq" id="WP_350891738.1">
    <property type="nucleotide sequence ID" value="NZ_JBEOTR010000022.1"/>
</dbReference>
<dbReference type="EMBL" id="JBIVPC010000013">
    <property type="protein sequence ID" value="MFJ6039430.1"/>
    <property type="molecule type" value="Genomic_DNA"/>
</dbReference>
<accession>A0ABW8HFA0</accession>
<evidence type="ECO:0000256" key="1">
    <source>
        <dbReference type="SAM" id="Phobius"/>
    </source>
</evidence>
<keyword evidence="3" id="KW-1185">Reference proteome</keyword>
<keyword evidence="1" id="KW-0812">Transmembrane</keyword>
<comment type="caution">
    <text evidence="2">The sequence shown here is derived from an EMBL/GenBank/DDBJ whole genome shotgun (WGS) entry which is preliminary data.</text>
</comment>